<keyword evidence="6" id="KW-0175">Coiled coil</keyword>
<dbReference type="Pfam" id="PF06292">
    <property type="entry name" value="MUN"/>
    <property type="match status" value="1"/>
</dbReference>
<dbReference type="GO" id="GO:0019992">
    <property type="term" value="F:diacylglycerol binding"/>
    <property type="evidence" value="ECO:0007669"/>
    <property type="project" value="InterPro"/>
</dbReference>
<dbReference type="SUPFAM" id="SSF57889">
    <property type="entry name" value="Cysteine-rich domain"/>
    <property type="match status" value="1"/>
</dbReference>
<protein>
    <submittedName>
        <fullName evidence="12">Uncharacterized protein</fullName>
    </submittedName>
</protein>
<feature type="domain" description="C2" evidence="8">
    <location>
        <begin position="1471"/>
        <end position="1598"/>
    </location>
</feature>
<dbReference type="CDD" id="cd08395">
    <property type="entry name" value="C2C_Munc13"/>
    <property type="match status" value="1"/>
</dbReference>
<dbReference type="InterPro" id="IPR010439">
    <property type="entry name" value="MUN_dom"/>
</dbReference>
<feature type="domain" description="Phorbol-ester/DAG-type" evidence="9">
    <location>
        <begin position="539"/>
        <end position="589"/>
    </location>
</feature>
<dbReference type="InterPro" id="IPR035892">
    <property type="entry name" value="C2_domain_sf"/>
</dbReference>
<dbReference type="InterPro" id="IPR027080">
    <property type="entry name" value="Unc-13"/>
</dbReference>
<sequence>MMTEVNHIPRACLNYAYLIFGKSAFRETLCIRGKGMPILSVLDKTSTFVRVLLQNVTLETEVCKGISPTWDQEFVFETNQLDQLLCFQLWEKGFFKDSLLGSAWIPLMQIHHSNVEGSGAWIQMSNESAKGLVSSGHLLLVDTRFELPSGLSEEEALALQNKLDAFYTIMNQEMEVLKEQARNVQREKDIKNLKEDLDSAYTSDAAVYNPHLDSDPEMNDHYSDDVMDGQISDSEADRDRLMMSYTEHFDTSTKSTSDDIREELEEEIEESSLLETCGLPESQQGEKDETKELCYEHLDQSSCDVSPCVSVTLFVCPFDCYLCQTTVLMTVFSCNYKVLGRINFSLHHQYNIKQTSDENKGKYQLGNYKLIQYQILQSNIIRMIWQIVMRITNEIMNGSQMIEEEVEFRDHDVVVTERAQINAETVENIPEEDEEGENEARKRHATLKRKGGFKKSPGTTRRCSWDKKTQAILNSANSGSILRKRRPSIPFQPKTSPKTIRKPHIIMSQRAHLNDEELKLHVYKKTLQALLYPISDTKPHKFEIWSTQVPAYCYECEGLLWGLARQGLKCKECGVKCHEKCKDLLNADCLQRAAEKSAKHGTDDKTQSIIVAMKARMECRETERPEIFEQISEVFRMEPKTHAGHMKAVKNLILDGTSKWLAKIYITVVSAQGLIAKDKTGTSDPYVSVQIGRTKRRTKTIPHELNPEWNETYQFECHNSSDRIKVRVWDEDDDIKARVRSKLIREPDDFLGQTIIEVRTLSGEMDVWYNLEKRTDRSAVSGAIRLRISIEIEGEEKVVPYHQQYTCLHENIFHFLCEKNNGQVPLPVSSSREDPWKEFFLPPALEIVNEFAMRYGIESIYQAMTHLSCLTTSYMCPGVPAVISSLLANINAFFSHTTANSATSASHRFTSTNFGSEKFVKIVDHLYNTLRIDIANYRTNFPSSSTEKLVDLKSSVDLLTSVTFFRMKVLNQRPTRTAEIVRECVKNCVKGSYAYLYANCAELYDRELASESSSLEPSMQAGPKSLDFWPKLISLVVSVIEEDKCTYTQVLNQFPTELNVGEVSAQVFWDMFCSDLQDMLKEHSLKQQSRWGSADYMNLHFKVKWFYHEYVSMCPENKGIVPEFPSWFEPFVSQWLTENDEVSMEFMIGALDRDKRDGFPPSSPHTLFSNSVVDIFCSLNQSFEIVRKLDCPDPEIQTRYVIKFTMTVQNVLLQYAERINREFSVWCDQGKTACILMNNIQQLRVQLEKLYETMGGGGKLSPECSEVFKELQVKLNLTLDELCVLFVRSFDSTIQESVKGVGNLLFKIKSTGNFNPALPSSKNVVVNDSESILQPLLGILEGSLEMFYNSCEKTVLKRVLKELWKLVMVNIEKIIVLPPLPDITEMSGITGQSDSRNMSLKQCAVLETALLKIKDYFNASGKGLKKAFLDKCANMHSLKSALSLYTQTTDSLIKEFVKSQNSQEDPGVDDPVGEVSVQVDLFTHPGTGDHKVTVKVVAAKDLRWQSPGMFRPFVEVNIVGPSLNGKKRKNSTRSKNNNWSPLYNETFFFHLGNEDELDSYELQICVKDYCFARTDNLVGMTVLHLRNIAEMGSCACTPALGRYVQMDPKGWTILKILSQRMNDEVAREFVLLKNNRRSEGFD</sequence>
<dbReference type="FunFam" id="1.10.357.50:FF:000001">
    <property type="entry name" value="Protein unc-13 homolog B"/>
    <property type="match status" value="1"/>
</dbReference>
<keyword evidence="3" id="KW-0863">Zinc-finger</keyword>
<dbReference type="FunFam" id="2.60.40.150:FF:000014">
    <property type="entry name" value="protein unc-13 homolog B"/>
    <property type="match status" value="1"/>
</dbReference>
<feature type="coiled-coil region" evidence="6">
    <location>
        <begin position="167"/>
        <end position="194"/>
    </location>
</feature>
<dbReference type="Gene3D" id="1.20.58.1100">
    <property type="match status" value="1"/>
</dbReference>
<feature type="compositionally biased region" description="Basic residues" evidence="7">
    <location>
        <begin position="441"/>
        <end position="453"/>
    </location>
</feature>
<dbReference type="PROSITE" id="PS51259">
    <property type="entry name" value="MHD2"/>
    <property type="match status" value="1"/>
</dbReference>
<name>A0AAU9X765_9CNID</name>
<feature type="domain" description="C2" evidence="8">
    <location>
        <begin position="7"/>
        <end position="122"/>
    </location>
</feature>
<evidence type="ECO:0000313" key="13">
    <source>
        <dbReference type="Proteomes" id="UP001159428"/>
    </source>
</evidence>
<comment type="caution">
    <text evidence="12">The sequence shown here is derived from an EMBL/GenBank/DDBJ whole genome shotgun (WGS) entry which is preliminary data.</text>
</comment>
<dbReference type="Pfam" id="PF00130">
    <property type="entry name" value="C1_1"/>
    <property type="match status" value="1"/>
</dbReference>
<dbReference type="PROSITE" id="PS00479">
    <property type="entry name" value="ZF_DAG_PE_1"/>
    <property type="match status" value="1"/>
</dbReference>
<evidence type="ECO:0000256" key="3">
    <source>
        <dbReference type="ARBA" id="ARBA00022771"/>
    </source>
</evidence>
<dbReference type="PROSITE" id="PS50081">
    <property type="entry name" value="ZF_DAG_PE_2"/>
    <property type="match status" value="1"/>
</dbReference>
<dbReference type="InterPro" id="IPR046349">
    <property type="entry name" value="C1-like_sf"/>
</dbReference>
<dbReference type="Gene3D" id="3.30.60.20">
    <property type="match status" value="1"/>
</dbReference>
<reference evidence="12 13" key="1">
    <citation type="submission" date="2022-05" db="EMBL/GenBank/DDBJ databases">
        <authorList>
            <consortium name="Genoscope - CEA"/>
            <person name="William W."/>
        </authorList>
    </citation>
    <scope>NUCLEOTIDE SEQUENCE [LARGE SCALE GENOMIC DNA]</scope>
</reference>
<dbReference type="GO" id="GO:0005543">
    <property type="term" value="F:phospholipid binding"/>
    <property type="evidence" value="ECO:0007669"/>
    <property type="project" value="InterPro"/>
</dbReference>
<dbReference type="GO" id="GO:0035249">
    <property type="term" value="P:synaptic transmission, glutamatergic"/>
    <property type="evidence" value="ECO:0007669"/>
    <property type="project" value="TreeGrafter"/>
</dbReference>
<keyword evidence="1" id="KW-0479">Metal-binding</keyword>
<dbReference type="SUPFAM" id="SSF49562">
    <property type="entry name" value="C2 domain (Calcium/lipid-binding domain, CaLB)"/>
    <property type="match status" value="3"/>
</dbReference>
<feature type="region of interest" description="Disordered" evidence="7">
    <location>
        <begin position="429"/>
        <end position="464"/>
    </location>
</feature>
<evidence type="ECO:0000259" key="10">
    <source>
        <dbReference type="PROSITE" id="PS51258"/>
    </source>
</evidence>
<proteinExistence type="predicted"/>
<keyword evidence="4" id="KW-0862">Zinc</keyword>
<keyword evidence="2" id="KW-0677">Repeat</keyword>
<evidence type="ECO:0000256" key="2">
    <source>
        <dbReference type="ARBA" id="ARBA00022737"/>
    </source>
</evidence>
<dbReference type="PROSITE" id="PS50004">
    <property type="entry name" value="C2"/>
    <property type="match status" value="3"/>
</dbReference>
<dbReference type="PROSITE" id="PS51258">
    <property type="entry name" value="MHD1"/>
    <property type="match status" value="1"/>
</dbReference>
<dbReference type="Proteomes" id="UP001159428">
    <property type="component" value="Unassembled WGS sequence"/>
</dbReference>
<evidence type="ECO:0000313" key="12">
    <source>
        <dbReference type="EMBL" id="CAH3138896.1"/>
    </source>
</evidence>
<dbReference type="GO" id="GO:0005509">
    <property type="term" value="F:calcium ion binding"/>
    <property type="evidence" value="ECO:0007669"/>
    <property type="project" value="InterPro"/>
</dbReference>
<dbReference type="Gene3D" id="1.10.357.50">
    <property type="match status" value="1"/>
</dbReference>
<dbReference type="InterPro" id="IPR014772">
    <property type="entry name" value="Munc13_dom-2"/>
</dbReference>
<accession>A0AAU9X765</accession>
<dbReference type="GO" id="GO:0017075">
    <property type="term" value="F:syntaxin-1 binding"/>
    <property type="evidence" value="ECO:0007669"/>
    <property type="project" value="TreeGrafter"/>
</dbReference>
<evidence type="ECO:0000256" key="1">
    <source>
        <dbReference type="ARBA" id="ARBA00022723"/>
    </source>
</evidence>
<dbReference type="EMBL" id="CALNXJ010000032">
    <property type="protein sequence ID" value="CAH3138896.1"/>
    <property type="molecule type" value="Genomic_DNA"/>
</dbReference>
<evidence type="ECO:0000259" key="8">
    <source>
        <dbReference type="PROSITE" id="PS50004"/>
    </source>
</evidence>
<dbReference type="FunFam" id="2.60.40.150:FF:000002">
    <property type="entry name" value="Protein unc-13 homolog B"/>
    <property type="match status" value="1"/>
</dbReference>
<gene>
    <name evidence="12" type="ORF">PMEA_00018649</name>
</gene>
<evidence type="ECO:0000256" key="4">
    <source>
        <dbReference type="ARBA" id="ARBA00022833"/>
    </source>
</evidence>
<dbReference type="PRINTS" id="PR00360">
    <property type="entry name" value="C2DOMAIN"/>
</dbReference>
<dbReference type="GO" id="GO:0030672">
    <property type="term" value="C:synaptic vesicle membrane"/>
    <property type="evidence" value="ECO:0007669"/>
    <property type="project" value="TreeGrafter"/>
</dbReference>
<dbReference type="InterPro" id="IPR037302">
    <property type="entry name" value="Unc-13_C2B"/>
</dbReference>
<evidence type="ECO:0000259" key="11">
    <source>
        <dbReference type="PROSITE" id="PS51259"/>
    </source>
</evidence>
<dbReference type="GO" id="GO:0005516">
    <property type="term" value="F:calmodulin binding"/>
    <property type="evidence" value="ECO:0007669"/>
    <property type="project" value="TreeGrafter"/>
</dbReference>
<evidence type="ECO:0000256" key="6">
    <source>
        <dbReference type="SAM" id="Coils"/>
    </source>
</evidence>
<dbReference type="SMART" id="SM00239">
    <property type="entry name" value="C2"/>
    <property type="match status" value="3"/>
</dbReference>
<evidence type="ECO:0000256" key="7">
    <source>
        <dbReference type="SAM" id="MobiDB-lite"/>
    </source>
</evidence>
<dbReference type="PANTHER" id="PTHR10480">
    <property type="entry name" value="PROTEIN UNC-13 HOMOLOG"/>
    <property type="match status" value="1"/>
</dbReference>
<dbReference type="GO" id="GO:0099525">
    <property type="term" value="P:presynaptic dense core vesicle exocytosis"/>
    <property type="evidence" value="ECO:0007669"/>
    <property type="project" value="TreeGrafter"/>
</dbReference>
<dbReference type="SMART" id="SM01145">
    <property type="entry name" value="DUF1041"/>
    <property type="match status" value="1"/>
</dbReference>
<dbReference type="GO" id="GO:0043195">
    <property type="term" value="C:terminal bouton"/>
    <property type="evidence" value="ECO:0007669"/>
    <property type="project" value="TreeGrafter"/>
</dbReference>
<dbReference type="CDD" id="cd04027">
    <property type="entry name" value="C2B_Munc13"/>
    <property type="match status" value="1"/>
</dbReference>
<dbReference type="GO" id="GO:0008270">
    <property type="term" value="F:zinc ion binding"/>
    <property type="evidence" value="ECO:0007669"/>
    <property type="project" value="UniProtKB-KW"/>
</dbReference>
<dbReference type="InterPro" id="IPR000008">
    <property type="entry name" value="C2_dom"/>
</dbReference>
<keyword evidence="13" id="KW-1185">Reference proteome</keyword>
<dbReference type="SMART" id="SM00109">
    <property type="entry name" value="C1"/>
    <property type="match status" value="1"/>
</dbReference>
<feature type="domain" description="MHD2" evidence="11">
    <location>
        <begin position="1330"/>
        <end position="1456"/>
    </location>
</feature>
<evidence type="ECO:0000259" key="9">
    <source>
        <dbReference type="PROSITE" id="PS50081"/>
    </source>
</evidence>
<dbReference type="GO" id="GO:0031594">
    <property type="term" value="C:neuromuscular junction"/>
    <property type="evidence" value="ECO:0007669"/>
    <property type="project" value="TreeGrafter"/>
</dbReference>
<dbReference type="Gene3D" id="2.60.40.150">
    <property type="entry name" value="C2 domain"/>
    <property type="match status" value="3"/>
</dbReference>
<dbReference type="GO" id="GO:0042734">
    <property type="term" value="C:presynaptic membrane"/>
    <property type="evidence" value="ECO:0007669"/>
    <property type="project" value="TreeGrafter"/>
</dbReference>
<organism evidence="12 13">
    <name type="scientific">Pocillopora meandrina</name>
    <dbReference type="NCBI Taxonomy" id="46732"/>
    <lineage>
        <taxon>Eukaryota</taxon>
        <taxon>Metazoa</taxon>
        <taxon>Cnidaria</taxon>
        <taxon>Anthozoa</taxon>
        <taxon>Hexacorallia</taxon>
        <taxon>Scleractinia</taxon>
        <taxon>Astrocoeniina</taxon>
        <taxon>Pocilloporidae</taxon>
        <taxon>Pocillopora</taxon>
    </lineage>
</organism>
<keyword evidence="5" id="KW-0106">Calcium</keyword>
<dbReference type="GO" id="GO:0061789">
    <property type="term" value="P:dense core granule priming"/>
    <property type="evidence" value="ECO:0007669"/>
    <property type="project" value="TreeGrafter"/>
</dbReference>
<dbReference type="InterPro" id="IPR002219">
    <property type="entry name" value="PKC_DAG/PE"/>
</dbReference>
<dbReference type="PANTHER" id="PTHR10480:SF12">
    <property type="entry name" value="UNC-13, ISOFORM E"/>
    <property type="match status" value="1"/>
</dbReference>
<dbReference type="InterPro" id="IPR014770">
    <property type="entry name" value="Munc13_1"/>
</dbReference>
<dbReference type="Pfam" id="PF00168">
    <property type="entry name" value="C2"/>
    <property type="match status" value="3"/>
</dbReference>
<feature type="domain" description="MHD1" evidence="10">
    <location>
        <begin position="1077"/>
        <end position="1219"/>
    </location>
</feature>
<dbReference type="GO" id="GO:0098831">
    <property type="term" value="C:presynaptic active zone cytoplasmic component"/>
    <property type="evidence" value="ECO:0007669"/>
    <property type="project" value="TreeGrafter"/>
</dbReference>
<evidence type="ECO:0000256" key="5">
    <source>
        <dbReference type="ARBA" id="ARBA00022837"/>
    </source>
</evidence>
<feature type="domain" description="C2" evidence="8">
    <location>
        <begin position="645"/>
        <end position="769"/>
    </location>
</feature>
<dbReference type="GO" id="GO:0016082">
    <property type="term" value="P:synaptic vesicle priming"/>
    <property type="evidence" value="ECO:0007669"/>
    <property type="project" value="TreeGrafter"/>
</dbReference>
<dbReference type="GO" id="GO:0016081">
    <property type="term" value="P:synaptic vesicle docking"/>
    <property type="evidence" value="ECO:0007669"/>
    <property type="project" value="TreeGrafter"/>
</dbReference>